<dbReference type="EMBL" id="JAUHHV010000004">
    <property type="protein sequence ID" value="KAK1428370.1"/>
    <property type="molecule type" value="Genomic_DNA"/>
</dbReference>
<proteinExistence type="predicted"/>
<sequence length="121" mass="13467">MAAAKADNIRARDRIDVPARTLGSLRGWNKDACVDTVSPVVGADEVVVANTDDTDMTSRKVFLSWRLRIFIFRCGLTISLATCPIPFYFSHFSGLDRHWADLPKFTSTILGFLSVPIDYLA</sequence>
<accession>A0AAD8NU48</accession>
<gene>
    <name evidence="2" type="ORF">QVD17_17203</name>
</gene>
<evidence type="ECO:0000256" key="1">
    <source>
        <dbReference type="SAM" id="Phobius"/>
    </source>
</evidence>
<organism evidence="2 3">
    <name type="scientific">Tagetes erecta</name>
    <name type="common">African marigold</name>
    <dbReference type="NCBI Taxonomy" id="13708"/>
    <lineage>
        <taxon>Eukaryota</taxon>
        <taxon>Viridiplantae</taxon>
        <taxon>Streptophyta</taxon>
        <taxon>Embryophyta</taxon>
        <taxon>Tracheophyta</taxon>
        <taxon>Spermatophyta</taxon>
        <taxon>Magnoliopsida</taxon>
        <taxon>eudicotyledons</taxon>
        <taxon>Gunneridae</taxon>
        <taxon>Pentapetalae</taxon>
        <taxon>asterids</taxon>
        <taxon>campanulids</taxon>
        <taxon>Asterales</taxon>
        <taxon>Asteraceae</taxon>
        <taxon>Asteroideae</taxon>
        <taxon>Heliantheae alliance</taxon>
        <taxon>Tageteae</taxon>
        <taxon>Tagetes</taxon>
    </lineage>
</organism>
<comment type="caution">
    <text evidence="2">The sequence shown here is derived from an EMBL/GenBank/DDBJ whole genome shotgun (WGS) entry which is preliminary data.</text>
</comment>
<evidence type="ECO:0000313" key="2">
    <source>
        <dbReference type="EMBL" id="KAK1428370.1"/>
    </source>
</evidence>
<keyword evidence="3" id="KW-1185">Reference proteome</keyword>
<keyword evidence="1" id="KW-0812">Transmembrane</keyword>
<keyword evidence="1" id="KW-0472">Membrane</keyword>
<reference evidence="2" key="1">
    <citation type="journal article" date="2023" name="bioRxiv">
        <title>Improved chromosome-level genome assembly for marigold (Tagetes erecta).</title>
        <authorList>
            <person name="Jiang F."/>
            <person name="Yuan L."/>
            <person name="Wang S."/>
            <person name="Wang H."/>
            <person name="Xu D."/>
            <person name="Wang A."/>
            <person name="Fan W."/>
        </authorList>
    </citation>
    <scope>NUCLEOTIDE SEQUENCE</scope>
    <source>
        <strain evidence="2">WSJ</strain>
        <tissue evidence="2">Leaf</tissue>
    </source>
</reference>
<protein>
    <submittedName>
        <fullName evidence="2">Uncharacterized protein</fullName>
    </submittedName>
</protein>
<dbReference type="AlphaFoldDB" id="A0AAD8NU48"/>
<evidence type="ECO:0000313" key="3">
    <source>
        <dbReference type="Proteomes" id="UP001229421"/>
    </source>
</evidence>
<dbReference type="Proteomes" id="UP001229421">
    <property type="component" value="Unassembled WGS sequence"/>
</dbReference>
<keyword evidence="1" id="KW-1133">Transmembrane helix</keyword>
<feature type="transmembrane region" description="Helical" evidence="1">
    <location>
        <begin position="69"/>
        <end position="89"/>
    </location>
</feature>
<name>A0AAD8NU48_TARER</name>